<keyword evidence="4" id="KW-0418">Kinase</keyword>
<dbReference type="PROSITE" id="PS00678">
    <property type="entry name" value="WD_REPEATS_1"/>
    <property type="match status" value="4"/>
</dbReference>
<feature type="repeat" description="WD" evidence="3">
    <location>
        <begin position="14"/>
        <end position="55"/>
    </location>
</feature>
<dbReference type="PROSITE" id="PS50082">
    <property type="entry name" value="WD_REPEATS_2"/>
    <property type="match status" value="5"/>
</dbReference>
<name>A0A176RTD2_9GAMM</name>
<dbReference type="InterPro" id="IPR020472">
    <property type="entry name" value="WD40_PAC1"/>
</dbReference>
<keyword evidence="5" id="KW-1185">Reference proteome</keyword>
<reference evidence="4 5" key="1">
    <citation type="submission" date="2016-05" db="EMBL/GenBank/DDBJ databases">
        <title>Single-cell genome of chain-forming Candidatus Thiomargarita nelsonii and comparison to other large sulfur-oxidizing bacteria.</title>
        <authorList>
            <person name="Winkel M."/>
            <person name="Salman V."/>
            <person name="Woyke T."/>
            <person name="Schulz-Vogt H."/>
            <person name="Richter M."/>
            <person name="Flood B."/>
            <person name="Bailey J."/>
            <person name="Amann R."/>
            <person name="Mussmann M."/>
        </authorList>
    </citation>
    <scope>NUCLEOTIDE SEQUENCE [LARGE SCALE GENOMIC DNA]</scope>
    <source>
        <strain evidence="4 5">THI036</strain>
    </source>
</reference>
<dbReference type="Gene3D" id="2.130.10.10">
    <property type="entry name" value="YVTN repeat-like/Quinoprotein amine dehydrogenase"/>
    <property type="match status" value="2"/>
</dbReference>
<gene>
    <name evidence="4" type="ORF">THIOM_005388</name>
</gene>
<dbReference type="PANTHER" id="PTHR19879">
    <property type="entry name" value="TRANSCRIPTION INITIATION FACTOR TFIID"/>
    <property type="match status" value="1"/>
</dbReference>
<dbReference type="InterPro" id="IPR019775">
    <property type="entry name" value="WD40_repeat_CS"/>
</dbReference>
<dbReference type="PROSITE" id="PS50294">
    <property type="entry name" value="WD_REPEATS_REGION"/>
    <property type="match status" value="5"/>
</dbReference>
<evidence type="ECO:0000313" key="4">
    <source>
        <dbReference type="EMBL" id="OAD19000.1"/>
    </source>
</evidence>
<dbReference type="GO" id="GO:0004674">
    <property type="term" value="F:protein serine/threonine kinase activity"/>
    <property type="evidence" value="ECO:0007669"/>
    <property type="project" value="UniProtKB-KW"/>
</dbReference>
<dbReference type="EMBL" id="LUTY01002990">
    <property type="protein sequence ID" value="OAD19000.1"/>
    <property type="molecule type" value="Genomic_DNA"/>
</dbReference>
<evidence type="ECO:0000313" key="5">
    <source>
        <dbReference type="Proteomes" id="UP000076962"/>
    </source>
</evidence>
<dbReference type="SUPFAM" id="SSF50978">
    <property type="entry name" value="WD40 repeat-like"/>
    <property type="match status" value="1"/>
</dbReference>
<dbReference type="PANTHER" id="PTHR19879:SF9">
    <property type="entry name" value="TRANSCRIPTION INITIATION FACTOR TFIID SUBUNIT 5"/>
    <property type="match status" value="1"/>
</dbReference>
<dbReference type="InterPro" id="IPR036322">
    <property type="entry name" value="WD40_repeat_dom_sf"/>
</dbReference>
<evidence type="ECO:0000256" key="1">
    <source>
        <dbReference type="ARBA" id="ARBA00022574"/>
    </source>
</evidence>
<organism evidence="4 5">
    <name type="scientific">Candidatus Thiomargarita nelsonii</name>
    <dbReference type="NCBI Taxonomy" id="1003181"/>
    <lineage>
        <taxon>Bacteria</taxon>
        <taxon>Pseudomonadati</taxon>
        <taxon>Pseudomonadota</taxon>
        <taxon>Gammaproteobacteria</taxon>
        <taxon>Thiotrichales</taxon>
        <taxon>Thiotrichaceae</taxon>
        <taxon>Thiomargarita</taxon>
    </lineage>
</organism>
<comment type="caution">
    <text evidence="4">The sequence shown here is derived from an EMBL/GenBank/DDBJ whole genome shotgun (WGS) entry which is preliminary data.</text>
</comment>
<keyword evidence="4" id="KW-0808">Transferase</keyword>
<dbReference type="Pfam" id="PF00400">
    <property type="entry name" value="WD40"/>
    <property type="match status" value="6"/>
</dbReference>
<evidence type="ECO:0000256" key="2">
    <source>
        <dbReference type="ARBA" id="ARBA00022737"/>
    </source>
</evidence>
<keyword evidence="2" id="KW-0677">Repeat</keyword>
<feature type="repeat" description="WD" evidence="3">
    <location>
        <begin position="100"/>
        <end position="134"/>
    </location>
</feature>
<dbReference type="InterPro" id="IPR001680">
    <property type="entry name" value="WD40_rpt"/>
</dbReference>
<feature type="repeat" description="WD" evidence="3">
    <location>
        <begin position="135"/>
        <end position="176"/>
    </location>
</feature>
<dbReference type="Proteomes" id="UP000076962">
    <property type="component" value="Unassembled WGS sequence"/>
</dbReference>
<keyword evidence="1 3" id="KW-0853">WD repeat</keyword>
<dbReference type="PRINTS" id="PR00320">
    <property type="entry name" value="GPROTEINBRPT"/>
</dbReference>
<dbReference type="SMART" id="SM00320">
    <property type="entry name" value="WD40"/>
    <property type="match status" value="6"/>
</dbReference>
<feature type="repeat" description="WD" evidence="3">
    <location>
        <begin position="219"/>
        <end position="251"/>
    </location>
</feature>
<dbReference type="CDD" id="cd00200">
    <property type="entry name" value="WD40"/>
    <property type="match status" value="1"/>
</dbReference>
<proteinExistence type="predicted"/>
<protein>
    <submittedName>
        <fullName evidence="4">Serine/Threonine protein kinase with repeats</fullName>
    </submittedName>
</protein>
<accession>A0A176RTD2</accession>
<evidence type="ECO:0000256" key="3">
    <source>
        <dbReference type="PROSITE-ProRule" id="PRU00221"/>
    </source>
</evidence>
<feature type="repeat" description="WD" evidence="3">
    <location>
        <begin position="177"/>
        <end position="218"/>
    </location>
</feature>
<keyword evidence="4" id="KW-0723">Serine/threonine-protein kinase</keyword>
<sequence>MVSLPHQKNGLKWRKGHQTPVLSVAFSQDGGILISGSDDNTIKIWEVSTGSLLYTLQKERMWVNSISFSPDGRTLASTDDAFIRLRELRTGKVLLESCGLNTVTFSPDGRTLVAGSVNNTVKLWDVKTGKEIRTLKRHTKYVRSLSFSPDGRTLASGSDDNTIKLWDVSTGKMLATLEGHWHSVCFLVFHPNGQMLASGSCDKTIKLWDVNSHKGLATLQGHDCMVKSLAFCPAGGTLVSASEDKTIKVWQ</sequence>
<dbReference type="InterPro" id="IPR015943">
    <property type="entry name" value="WD40/YVTN_repeat-like_dom_sf"/>
</dbReference>
<dbReference type="AlphaFoldDB" id="A0A176RTD2"/>